<organism evidence="2 3">
    <name type="scientific">Castilleja foliolosa</name>
    <dbReference type="NCBI Taxonomy" id="1961234"/>
    <lineage>
        <taxon>Eukaryota</taxon>
        <taxon>Viridiplantae</taxon>
        <taxon>Streptophyta</taxon>
        <taxon>Embryophyta</taxon>
        <taxon>Tracheophyta</taxon>
        <taxon>Spermatophyta</taxon>
        <taxon>Magnoliopsida</taxon>
        <taxon>eudicotyledons</taxon>
        <taxon>Gunneridae</taxon>
        <taxon>Pentapetalae</taxon>
        <taxon>asterids</taxon>
        <taxon>lamiids</taxon>
        <taxon>Lamiales</taxon>
        <taxon>Orobanchaceae</taxon>
        <taxon>Pedicularideae</taxon>
        <taxon>Castillejinae</taxon>
        <taxon>Castilleja</taxon>
    </lineage>
</organism>
<dbReference type="InterPro" id="IPR042176">
    <property type="entry name" value="Pantoate_ligase_C"/>
</dbReference>
<dbReference type="Gene3D" id="3.30.1300.10">
    <property type="entry name" value="Pantoate-beta-alanine ligase, C-terminal domain"/>
    <property type="match status" value="1"/>
</dbReference>
<dbReference type="EMBL" id="JAVIJP010000009">
    <property type="protein sequence ID" value="KAL3647649.1"/>
    <property type="molecule type" value="Genomic_DNA"/>
</dbReference>
<evidence type="ECO:0000313" key="2">
    <source>
        <dbReference type="EMBL" id="KAL3647649.1"/>
    </source>
</evidence>
<reference evidence="3" key="1">
    <citation type="journal article" date="2024" name="IScience">
        <title>Strigolactones Initiate the Formation of Haustorium-like Structures in Castilleja.</title>
        <authorList>
            <person name="Buerger M."/>
            <person name="Peterson D."/>
            <person name="Chory J."/>
        </authorList>
    </citation>
    <scope>NUCLEOTIDE SEQUENCE [LARGE SCALE GENOMIC DNA]</scope>
</reference>
<accession>A0ABD3E3M2</accession>
<evidence type="ECO:0000256" key="1">
    <source>
        <dbReference type="SAM" id="MobiDB-lite"/>
    </source>
</evidence>
<name>A0ABD3E3M2_9LAMI</name>
<protein>
    <submittedName>
        <fullName evidence="2">Uncharacterized protein</fullName>
    </submittedName>
</protein>
<keyword evidence="3" id="KW-1185">Reference proteome</keyword>
<feature type="region of interest" description="Disordered" evidence="1">
    <location>
        <begin position="1"/>
        <end position="51"/>
    </location>
</feature>
<gene>
    <name evidence="2" type="ORF">CASFOL_008617</name>
</gene>
<evidence type="ECO:0000313" key="3">
    <source>
        <dbReference type="Proteomes" id="UP001632038"/>
    </source>
</evidence>
<comment type="caution">
    <text evidence="2">The sequence shown here is derived from an EMBL/GenBank/DDBJ whole genome shotgun (WGS) entry which is preliminary data.</text>
</comment>
<sequence length="86" mass="9152">MVGKKPIGTNPYDEEEVSLEEGILITKAPDSSNSNSGDDDGDPNGPSIVDQESLEALKEIKSPAVFCVAASFGSVRLIDNMEINVR</sequence>
<proteinExistence type="predicted"/>
<dbReference type="AlphaFoldDB" id="A0ABD3E3M2"/>
<dbReference type="Proteomes" id="UP001632038">
    <property type="component" value="Unassembled WGS sequence"/>
</dbReference>
<dbReference type="SUPFAM" id="SSF52374">
    <property type="entry name" value="Nucleotidylyl transferase"/>
    <property type="match status" value="1"/>
</dbReference>